<name>A0ABR1Y9R7_9PEZI</name>
<evidence type="ECO:0000313" key="5">
    <source>
        <dbReference type="EMBL" id="KAK8223140.1"/>
    </source>
</evidence>
<comment type="caution">
    <text evidence="5">The sequence shown here is derived from an EMBL/GenBank/DDBJ whole genome shotgun (WGS) entry which is preliminary data.</text>
</comment>
<feature type="region of interest" description="Disordered" evidence="4">
    <location>
        <begin position="700"/>
        <end position="734"/>
    </location>
</feature>
<evidence type="ECO:0008006" key="7">
    <source>
        <dbReference type="Google" id="ProtNLM"/>
    </source>
</evidence>
<feature type="repeat" description="TPR" evidence="3">
    <location>
        <begin position="613"/>
        <end position="646"/>
    </location>
</feature>
<evidence type="ECO:0000256" key="3">
    <source>
        <dbReference type="PROSITE-ProRule" id="PRU00339"/>
    </source>
</evidence>
<feature type="region of interest" description="Disordered" evidence="4">
    <location>
        <begin position="297"/>
        <end position="329"/>
    </location>
</feature>
<reference evidence="5 6" key="1">
    <citation type="submission" date="2024-04" db="EMBL/GenBank/DDBJ databases">
        <title>Phyllosticta paracitricarpa is synonymous to the EU quarantine fungus P. citricarpa based on phylogenomic analyses.</title>
        <authorList>
            <consortium name="Lawrence Berkeley National Laboratory"/>
            <person name="Van Ingen-Buijs V.A."/>
            <person name="Van Westerhoven A.C."/>
            <person name="Haridas S."/>
            <person name="Skiadas P."/>
            <person name="Martin F."/>
            <person name="Groenewald J.Z."/>
            <person name="Crous P.W."/>
            <person name="Seidl M.F."/>
        </authorList>
    </citation>
    <scope>NUCLEOTIDE SEQUENCE [LARGE SCALE GENOMIC DNA]</scope>
    <source>
        <strain evidence="5 6">CBS 123374</strain>
    </source>
</reference>
<dbReference type="InterPro" id="IPR011990">
    <property type="entry name" value="TPR-like_helical_dom_sf"/>
</dbReference>
<feature type="region of interest" description="Disordered" evidence="4">
    <location>
        <begin position="560"/>
        <end position="581"/>
    </location>
</feature>
<evidence type="ECO:0000256" key="2">
    <source>
        <dbReference type="ARBA" id="ARBA00022803"/>
    </source>
</evidence>
<proteinExistence type="predicted"/>
<feature type="compositionally biased region" description="Polar residues" evidence="4">
    <location>
        <begin position="457"/>
        <end position="466"/>
    </location>
</feature>
<dbReference type="InterPro" id="IPR019734">
    <property type="entry name" value="TPR_rpt"/>
</dbReference>
<dbReference type="Proteomes" id="UP001492380">
    <property type="component" value="Unassembled WGS sequence"/>
</dbReference>
<accession>A0ABR1Y9R7</accession>
<protein>
    <recommendedName>
        <fullName evidence="7">TPR-like protein</fullName>
    </recommendedName>
</protein>
<dbReference type="PANTHER" id="PTHR16193">
    <property type="entry name" value="TETRATRICOPEPTIDE REPEAT PROTEIN 27"/>
    <property type="match status" value="1"/>
</dbReference>
<feature type="repeat" description="TPR" evidence="3">
    <location>
        <begin position="647"/>
        <end position="680"/>
    </location>
</feature>
<keyword evidence="6" id="KW-1185">Reference proteome</keyword>
<keyword evidence="1" id="KW-0677">Repeat</keyword>
<dbReference type="InterPro" id="IPR044244">
    <property type="entry name" value="TTC27/Emw1"/>
</dbReference>
<feature type="region of interest" description="Disordered" evidence="4">
    <location>
        <begin position="457"/>
        <end position="479"/>
    </location>
</feature>
<feature type="compositionally biased region" description="Acidic residues" evidence="4">
    <location>
        <begin position="562"/>
        <end position="572"/>
    </location>
</feature>
<keyword evidence="2 3" id="KW-0802">TPR repeat</keyword>
<dbReference type="PROSITE" id="PS50005">
    <property type="entry name" value="TPR"/>
    <property type="match status" value="2"/>
</dbReference>
<evidence type="ECO:0000256" key="4">
    <source>
        <dbReference type="SAM" id="MobiDB-lite"/>
    </source>
</evidence>
<organism evidence="5 6">
    <name type="scientific">Phyllosticta capitalensis</name>
    <dbReference type="NCBI Taxonomy" id="121624"/>
    <lineage>
        <taxon>Eukaryota</taxon>
        <taxon>Fungi</taxon>
        <taxon>Dikarya</taxon>
        <taxon>Ascomycota</taxon>
        <taxon>Pezizomycotina</taxon>
        <taxon>Dothideomycetes</taxon>
        <taxon>Dothideomycetes incertae sedis</taxon>
        <taxon>Botryosphaeriales</taxon>
        <taxon>Phyllostictaceae</taxon>
        <taxon>Phyllosticta</taxon>
    </lineage>
</organism>
<dbReference type="PANTHER" id="PTHR16193:SF0">
    <property type="entry name" value="TETRATRICOPEPTIDE REPEAT PROTEIN 27"/>
    <property type="match status" value="1"/>
</dbReference>
<evidence type="ECO:0000313" key="6">
    <source>
        <dbReference type="Proteomes" id="UP001492380"/>
    </source>
</evidence>
<dbReference type="SMART" id="SM00028">
    <property type="entry name" value="TPR"/>
    <property type="match status" value="3"/>
</dbReference>
<dbReference type="EMBL" id="JBBWRZ010000014">
    <property type="protein sequence ID" value="KAK8223140.1"/>
    <property type="molecule type" value="Genomic_DNA"/>
</dbReference>
<evidence type="ECO:0000256" key="1">
    <source>
        <dbReference type="ARBA" id="ARBA00022737"/>
    </source>
</evidence>
<sequence>MADVYLNYYRSALPEELAASLSEQLQNLESGNFESILRHNLTRLLLGHEHDDTTKDISLQDYPVWSDYVYRRLSVLLEQKTDSSEHAHFLHHFFFVLALASLYSFLQSNVTGPPLPFSSATAIFIEDVVSDAAKLSETRQQLVQSLSTDGEGAYNLTPNPELFCLADTILSSPAIAQAVPTTPFLWAKLRVEFLHQRLLSEVAPSLQSSIYAELDVLEKELLAPSAPAEVRVHFLLERAAIHTHHGFDKKAREDLERAKVERRFEFALTGLLGKRTKYQEKETSQLVVLARSAGSDAAAGESKSKGKGKAVVADEDEQQTTQPKNLDLNDDTLLESISFSEQQPAQSSTDVLGEDALPQALAELDAGNQPMLDPLDSIILLSLASSITNTNPDNGLTREETVPYAARVLEGGSSNWQVYTQALLVRSRIEGYKPRTMERGLLQLQAVVDQVIADTTTADATPNGSASEGAVTSFLPKSNEHESAPASERLRYVFALCSPSRWELESELAERWVKLGGLRTALEIFERLQMWAEVALCWAATEREDKAKRLVRKQLLHATNGNDEDAGDDEQWEGAPREPVPTDAPRLYCILGDIDQDPAMYEKAWEVSGNRYARAQRTLGRFWMQKNDVVKAADAYRKSLRVNQLNQQSWFALGCAYLEMAQFERASEAFTRTVQLDDTDAEAWSNLAAALLRLEPAVTVADDDDDSTPAKPKLADEEDDDPNQINLAAPRRDPQQHIRDALKALKHAAQLKHDNHRIWDNLLTVAASLNPPAFTELLTAQRRLIEIRGSVDGEACVDATILDALARHVVATHDDGFDPDKPGLARMFVRLVDDAVVPLITSSAALWCIVARLALWRGRPSSALEAHEKAWRAISSQPAWEAGTEDAWNDVVDATVELVDAYETLGPREKTEGLAAGSGALVAKDWRFKARTAVKGICSRGRDAWEGTEGWERLRGRLEDLKGAHHACSRVGMSNF</sequence>
<gene>
    <name evidence="5" type="ORF">HDK90DRAFT_544636</name>
</gene>
<dbReference type="Gene3D" id="1.25.40.10">
    <property type="entry name" value="Tetratricopeptide repeat domain"/>
    <property type="match status" value="1"/>
</dbReference>
<dbReference type="SUPFAM" id="SSF48452">
    <property type="entry name" value="TPR-like"/>
    <property type="match status" value="1"/>
</dbReference>